<accession>A0A7Z0WKY6</accession>
<evidence type="ECO:0000313" key="2">
    <source>
        <dbReference type="Proteomes" id="UP000185696"/>
    </source>
</evidence>
<proteinExistence type="predicted"/>
<comment type="caution">
    <text evidence="1">The sequence shown here is derived from an EMBL/GenBank/DDBJ whole genome shotgun (WGS) entry which is preliminary data.</text>
</comment>
<evidence type="ECO:0000313" key="1">
    <source>
        <dbReference type="EMBL" id="OLF09139.1"/>
    </source>
</evidence>
<keyword evidence="2" id="KW-1185">Reference proteome</keyword>
<dbReference type="RefSeq" id="WP_075134729.1">
    <property type="nucleotide sequence ID" value="NZ_MSIF01000010.1"/>
</dbReference>
<reference evidence="1 2" key="1">
    <citation type="submission" date="2016-12" db="EMBL/GenBank/DDBJ databases">
        <title>The draft genome sequence of Actinophytocola xinjiangensis.</title>
        <authorList>
            <person name="Wang W."/>
            <person name="Yuan L."/>
        </authorList>
    </citation>
    <scope>NUCLEOTIDE SEQUENCE [LARGE SCALE GENOMIC DNA]</scope>
    <source>
        <strain evidence="1 2">CGMCC 4.4663</strain>
    </source>
</reference>
<protein>
    <submittedName>
        <fullName evidence="1">Uncharacterized protein</fullName>
    </submittedName>
</protein>
<dbReference type="Proteomes" id="UP000185696">
    <property type="component" value="Unassembled WGS sequence"/>
</dbReference>
<sequence length="101" mass="11236">MHASLFSLVTADDPTVVFGWGMEIVDHQDGDESRKTIVHIGSPKGQGTVSMHESAEHARNRWSMVVPVDIVWDADDWADAIRLTSANVLDRDGSPYRHPQL</sequence>
<dbReference type="EMBL" id="MSIF01000010">
    <property type="protein sequence ID" value="OLF09139.1"/>
    <property type="molecule type" value="Genomic_DNA"/>
</dbReference>
<organism evidence="1 2">
    <name type="scientific">Actinophytocola xinjiangensis</name>
    <dbReference type="NCBI Taxonomy" id="485602"/>
    <lineage>
        <taxon>Bacteria</taxon>
        <taxon>Bacillati</taxon>
        <taxon>Actinomycetota</taxon>
        <taxon>Actinomycetes</taxon>
        <taxon>Pseudonocardiales</taxon>
        <taxon>Pseudonocardiaceae</taxon>
    </lineage>
</organism>
<name>A0A7Z0WKY6_9PSEU</name>
<dbReference type="AlphaFoldDB" id="A0A7Z0WKY6"/>
<gene>
    <name evidence="1" type="ORF">BLA60_21440</name>
</gene>
<dbReference type="OrthoDB" id="3699100at2"/>